<protein>
    <submittedName>
        <fullName evidence="2">Uncharacterized protein</fullName>
    </submittedName>
</protein>
<reference evidence="2" key="1">
    <citation type="journal article" date="2020" name="Stud. Mycol.">
        <title>101 Dothideomycetes genomes: a test case for predicting lifestyles and emergence of pathogens.</title>
        <authorList>
            <person name="Haridas S."/>
            <person name="Albert R."/>
            <person name="Binder M."/>
            <person name="Bloem J."/>
            <person name="Labutti K."/>
            <person name="Salamov A."/>
            <person name="Andreopoulos B."/>
            <person name="Baker S."/>
            <person name="Barry K."/>
            <person name="Bills G."/>
            <person name="Bluhm B."/>
            <person name="Cannon C."/>
            <person name="Castanera R."/>
            <person name="Culley D."/>
            <person name="Daum C."/>
            <person name="Ezra D."/>
            <person name="Gonzalez J."/>
            <person name="Henrissat B."/>
            <person name="Kuo A."/>
            <person name="Liang C."/>
            <person name="Lipzen A."/>
            <person name="Lutzoni F."/>
            <person name="Magnuson J."/>
            <person name="Mondo S."/>
            <person name="Nolan M."/>
            <person name="Ohm R."/>
            <person name="Pangilinan J."/>
            <person name="Park H.-J."/>
            <person name="Ramirez L."/>
            <person name="Alfaro M."/>
            <person name="Sun H."/>
            <person name="Tritt A."/>
            <person name="Yoshinaga Y."/>
            <person name="Zwiers L.-H."/>
            <person name="Turgeon B."/>
            <person name="Goodwin S."/>
            <person name="Spatafora J."/>
            <person name="Crous P."/>
            <person name="Grigoriev I."/>
        </authorList>
    </citation>
    <scope>NUCLEOTIDE SEQUENCE</scope>
    <source>
        <strain evidence="2">CBS 123094</strain>
    </source>
</reference>
<feature type="region of interest" description="Disordered" evidence="1">
    <location>
        <begin position="131"/>
        <end position="152"/>
    </location>
</feature>
<evidence type="ECO:0000313" key="2">
    <source>
        <dbReference type="EMBL" id="KAF2002161.1"/>
    </source>
</evidence>
<feature type="compositionally biased region" description="Basic residues" evidence="1">
    <location>
        <begin position="134"/>
        <end position="151"/>
    </location>
</feature>
<sequence length="190" mass="20615">MSCRRVRSRGDGARERSRRVAASSGGPAAALPVQAVRRRPGPSCSCLPAMFLLTDHGRHERRQNEGAAGARTRPSLDRSHHRCAGRRRPRNAYLFDITSSAALLLCSIPTAPGTPPSSIVVATYTAGGTSTAGRVRRQARRPPARARRASGRQRASIWSAAASCRHSHEDCHALVHIPRPEVLCPRSFVF</sequence>
<feature type="region of interest" description="Disordered" evidence="1">
    <location>
        <begin position="59"/>
        <end position="84"/>
    </location>
</feature>
<evidence type="ECO:0000256" key="1">
    <source>
        <dbReference type="SAM" id="MobiDB-lite"/>
    </source>
</evidence>
<dbReference type="Proteomes" id="UP000799779">
    <property type="component" value="Unassembled WGS sequence"/>
</dbReference>
<feature type="region of interest" description="Disordered" evidence="1">
    <location>
        <begin position="1"/>
        <end position="27"/>
    </location>
</feature>
<gene>
    <name evidence="2" type="ORF">P154DRAFT_151888</name>
</gene>
<organism evidence="2 3">
    <name type="scientific">Amniculicola lignicola CBS 123094</name>
    <dbReference type="NCBI Taxonomy" id="1392246"/>
    <lineage>
        <taxon>Eukaryota</taxon>
        <taxon>Fungi</taxon>
        <taxon>Dikarya</taxon>
        <taxon>Ascomycota</taxon>
        <taxon>Pezizomycotina</taxon>
        <taxon>Dothideomycetes</taxon>
        <taxon>Pleosporomycetidae</taxon>
        <taxon>Pleosporales</taxon>
        <taxon>Amniculicolaceae</taxon>
        <taxon>Amniculicola</taxon>
    </lineage>
</organism>
<accession>A0A6A5WPQ7</accession>
<keyword evidence="3" id="KW-1185">Reference proteome</keyword>
<dbReference type="EMBL" id="ML977579">
    <property type="protein sequence ID" value="KAF2002161.1"/>
    <property type="molecule type" value="Genomic_DNA"/>
</dbReference>
<proteinExistence type="predicted"/>
<dbReference type="AlphaFoldDB" id="A0A6A5WPQ7"/>
<evidence type="ECO:0000313" key="3">
    <source>
        <dbReference type="Proteomes" id="UP000799779"/>
    </source>
</evidence>
<name>A0A6A5WPQ7_9PLEO</name>